<dbReference type="SUPFAM" id="SSF48452">
    <property type="entry name" value="TPR-like"/>
    <property type="match status" value="1"/>
</dbReference>
<dbReference type="Proteomes" id="UP000295418">
    <property type="component" value="Unassembled WGS sequence"/>
</dbReference>
<dbReference type="OrthoDB" id="9780299at2"/>
<dbReference type="GO" id="GO:0006352">
    <property type="term" value="P:DNA-templated transcription initiation"/>
    <property type="evidence" value="ECO:0007669"/>
    <property type="project" value="InterPro"/>
</dbReference>
<reference evidence="3 4" key="1">
    <citation type="submission" date="2019-03" db="EMBL/GenBank/DDBJ databases">
        <authorList>
            <person name="Kim M.K.M."/>
        </authorList>
    </citation>
    <scope>NUCLEOTIDE SEQUENCE [LARGE SCALE GENOMIC DNA]</scope>
    <source>
        <strain evidence="3 4">18JY21-1</strain>
    </source>
</reference>
<dbReference type="EMBL" id="SKFG01000006">
    <property type="protein sequence ID" value="TCZ78151.1"/>
    <property type="molecule type" value="Genomic_DNA"/>
</dbReference>
<evidence type="ECO:0000259" key="1">
    <source>
        <dbReference type="Pfam" id="PF04542"/>
    </source>
</evidence>
<organism evidence="3 4">
    <name type="scientific">Paenibacillus albiflavus</name>
    <dbReference type="NCBI Taxonomy" id="2545760"/>
    <lineage>
        <taxon>Bacteria</taxon>
        <taxon>Bacillati</taxon>
        <taxon>Bacillota</taxon>
        <taxon>Bacilli</taxon>
        <taxon>Bacillales</taxon>
        <taxon>Paenibacillaceae</taxon>
        <taxon>Paenibacillus</taxon>
    </lineage>
</organism>
<gene>
    <name evidence="3" type="ORF">E0485_08470</name>
</gene>
<dbReference type="PANTHER" id="PTHR47756:SF2">
    <property type="entry name" value="BLL6612 PROTEIN"/>
    <property type="match status" value="1"/>
</dbReference>
<evidence type="ECO:0000313" key="3">
    <source>
        <dbReference type="EMBL" id="TCZ78151.1"/>
    </source>
</evidence>
<feature type="domain" description="RNA polymerase sigma-70 region 2" evidence="1">
    <location>
        <begin position="15"/>
        <end position="76"/>
    </location>
</feature>
<evidence type="ECO:0000259" key="2">
    <source>
        <dbReference type="Pfam" id="PF20239"/>
    </source>
</evidence>
<protein>
    <submittedName>
        <fullName evidence="3">RNA polymerase subunit sigma-70</fullName>
    </submittedName>
</protein>
<dbReference type="PANTHER" id="PTHR47756">
    <property type="entry name" value="BLL6612 PROTEIN-RELATED"/>
    <property type="match status" value="1"/>
</dbReference>
<evidence type="ECO:0000313" key="4">
    <source>
        <dbReference type="Proteomes" id="UP000295418"/>
    </source>
</evidence>
<dbReference type="Gene3D" id="1.10.1740.10">
    <property type="match status" value="1"/>
</dbReference>
<dbReference type="InterPro" id="IPR007627">
    <property type="entry name" value="RNA_pol_sigma70_r2"/>
</dbReference>
<sequence length="425" mass="47440">MSPHHVVETTVRDAYGKLIAYLAVNWRDLEAVEDALGDALLSALELWPQIGIPNKPEAWLLKVARRRLIDRARRDRVSERALPALLSMSEEVQQKTSFGTSFPDERLKMMFLCTHPDIDPSVRTPLMLQTVLGINAGHIASAFVVKPSAMGQRLTRAKAKIRTDRLMFTMPEVEELPGRLDAVLEAIYAAYGSGWEILAGVDSRHKGLVDEAIYLGRLLTKYMPDEPEVQGLLSLMLHCEARRKARRDDTGNYVPLSEQDTSRWSASLMMEAEQCLHTAARSGRIGRFQLLAAIQSVHSQRARTGCTQWEEIALLYEGLIRLSPTIGVLVGRAAAVAEAYGTDKGLTLLEAIPQAKIANYQPYWALAAHLYENMDKIEEAQAAYSRAIGLCEDLSVKQFLHQRAKVRIVDGGFGRSPERSRLHSN</sequence>
<keyword evidence="4" id="KW-1185">Reference proteome</keyword>
<dbReference type="Pfam" id="PF04542">
    <property type="entry name" value="Sigma70_r2"/>
    <property type="match status" value="1"/>
</dbReference>
<accession>A0A4R4EII9</accession>
<dbReference type="InterPro" id="IPR013325">
    <property type="entry name" value="RNA_pol_sigma_r2"/>
</dbReference>
<feature type="domain" description="DUF6596" evidence="2">
    <location>
        <begin position="179"/>
        <end position="280"/>
    </location>
</feature>
<dbReference type="InterPro" id="IPR046531">
    <property type="entry name" value="DUF6596"/>
</dbReference>
<dbReference type="GO" id="GO:0003700">
    <property type="term" value="F:DNA-binding transcription factor activity"/>
    <property type="evidence" value="ECO:0007669"/>
    <property type="project" value="InterPro"/>
</dbReference>
<dbReference type="AlphaFoldDB" id="A0A4R4EII9"/>
<dbReference type="SUPFAM" id="SSF88946">
    <property type="entry name" value="Sigma2 domain of RNA polymerase sigma factors"/>
    <property type="match status" value="1"/>
</dbReference>
<dbReference type="Pfam" id="PF20239">
    <property type="entry name" value="DUF6596"/>
    <property type="match status" value="1"/>
</dbReference>
<proteinExistence type="predicted"/>
<comment type="caution">
    <text evidence="3">The sequence shown here is derived from an EMBL/GenBank/DDBJ whole genome shotgun (WGS) entry which is preliminary data.</text>
</comment>
<dbReference type="InterPro" id="IPR011990">
    <property type="entry name" value="TPR-like_helical_dom_sf"/>
</dbReference>
<name>A0A4R4EII9_9BACL</name>